<dbReference type="Proteomes" id="UP000078240">
    <property type="component" value="Unassembled WGS sequence"/>
</dbReference>
<keyword evidence="7" id="KW-1185">Reference proteome</keyword>
<dbReference type="InterPro" id="IPR032675">
    <property type="entry name" value="LRR_dom_sf"/>
</dbReference>
<dbReference type="GO" id="GO:0005737">
    <property type="term" value="C:cytoplasm"/>
    <property type="evidence" value="ECO:0007669"/>
    <property type="project" value="TreeGrafter"/>
</dbReference>
<name>A0A179FQA2_PURLI</name>
<dbReference type="Pfam" id="PF13855">
    <property type="entry name" value="LRR_8"/>
    <property type="match status" value="1"/>
</dbReference>
<keyword evidence="1" id="KW-0433">Leucine-rich repeat</keyword>
<dbReference type="SMART" id="SM00369">
    <property type="entry name" value="LRR_TYP"/>
    <property type="match status" value="2"/>
</dbReference>
<gene>
    <name evidence="4" type="ORF">Purlil1_10743</name>
    <name evidence="5" type="ORF">VFPBJ_11053</name>
</gene>
<feature type="compositionally biased region" description="Polar residues" evidence="3">
    <location>
        <begin position="361"/>
        <end position="374"/>
    </location>
</feature>
<dbReference type="EMBL" id="JAWRVI010000057">
    <property type="protein sequence ID" value="KAK4083332.1"/>
    <property type="molecule type" value="Genomic_DNA"/>
</dbReference>
<feature type="region of interest" description="Disordered" evidence="3">
    <location>
        <begin position="355"/>
        <end position="384"/>
    </location>
</feature>
<feature type="compositionally biased region" description="Polar residues" evidence="3">
    <location>
        <begin position="16"/>
        <end position="25"/>
    </location>
</feature>
<reference evidence="4" key="2">
    <citation type="submission" date="2023-11" db="EMBL/GenBank/DDBJ databases">
        <authorList>
            <person name="Beijen E."/>
            <person name="Ohm R.A."/>
        </authorList>
    </citation>
    <scope>NUCLEOTIDE SEQUENCE</scope>
    <source>
        <strain evidence="4">CBS 150709</strain>
    </source>
</reference>
<dbReference type="PANTHER" id="PTHR48051">
    <property type="match status" value="1"/>
</dbReference>
<feature type="region of interest" description="Disordered" evidence="3">
    <location>
        <begin position="1"/>
        <end position="59"/>
    </location>
</feature>
<comment type="caution">
    <text evidence="5">The sequence shown here is derived from an EMBL/GenBank/DDBJ whole genome shotgun (WGS) entry which is preliminary data.</text>
</comment>
<dbReference type="InterPro" id="IPR050216">
    <property type="entry name" value="LRR_domain-containing"/>
</dbReference>
<evidence type="ECO:0000256" key="1">
    <source>
        <dbReference type="ARBA" id="ARBA00022614"/>
    </source>
</evidence>
<organism evidence="5 6">
    <name type="scientific">Purpureocillium lilacinum</name>
    <name type="common">Paecilomyces lilacinus</name>
    <dbReference type="NCBI Taxonomy" id="33203"/>
    <lineage>
        <taxon>Eukaryota</taxon>
        <taxon>Fungi</taxon>
        <taxon>Dikarya</taxon>
        <taxon>Ascomycota</taxon>
        <taxon>Pezizomycotina</taxon>
        <taxon>Sordariomycetes</taxon>
        <taxon>Hypocreomycetidae</taxon>
        <taxon>Hypocreales</taxon>
        <taxon>Ophiocordycipitaceae</taxon>
        <taxon>Purpureocillium</taxon>
    </lineage>
</organism>
<sequence length="499" mass="55904">MSDEPSLPRLPAVSWDENSQTFSNNPRKRVRAQRSRYSPSVGYNSSDPAVFSSDDDPGLDNYVEGRRKKRYVGSWFQQQPASSDSTFSDVIVVPKGGQKRTLARQVDSGVFLGSDGTDGEDLADELELPTRSRLPQLMMDKRPVQRVSGAELAVREKIRACLDSGIEQLDFWQMGLEELSSETLSPLASFECIPVVAKDVAFEQKDPELEMYLAMNRLRTLPGALFDLTHLSILSLRGNKLTELPPAICKLRNLRELNVSQNRLRYLPAELLDLMEPDSKLRTLVLHPNSFYEPEEPFSRDLDTPEAHPHHSQGDGHPTPHFTSTHRGRSPLQICDSRGEVLSDFRMPSVESARRIAVDGSTPNDPPTSSQSAAATRRDPPRPSVVPTLVEAALLSCSSSSQLGDLEFYMPDGLPWLRQLLRRATRQKEAGGLGCSRCRRPLVVPRLEWLEWRDLGTFELAEGTGQGRRLTVRPLSMAEHERAVPFLHRGCSWECGPER</sequence>
<evidence type="ECO:0000313" key="5">
    <source>
        <dbReference type="EMBL" id="OAQ67458.1"/>
    </source>
</evidence>
<dbReference type="EMBL" id="LSBH01000012">
    <property type="protein sequence ID" value="OAQ67458.1"/>
    <property type="molecule type" value="Genomic_DNA"/>
</dbReference>
<evidence type="ECO:0000313" key="7">
    <source>
        <dbReference type="Proteomes" id="UP001287286"/>
    </source>
</evidence>
<protein>
    <submittedName>
        <fullName evidence="5">Leucine rich repeat domain-containingprotein</fullName>
    </submittedName>
</protein>
<dbReference type="AlphaFoldDB" id="A0A179FQA2"/>
<dbReference type="Gene3D" id="3.80.10.10">
    <property type="entry name" value="Ribonuclease Inhibitor"/>
    <property type="match status" value="1"/>
</dbReference>
<evidence type="ECO:0000313" key="4">
    <source>
        <dbReference type="EMBL" id="KAK4083332.1"/>
    </source>
</evidence>
<accession>A0A179FQA2</accession>
<evidence type="ECO:0000313" key="6">
    <source>
        <dbReference type="Proteomes" id="UP000078240"/>
    </source>
</evidence>
<dbReference type="PANTHER" id="PTHR48051:SF54">
    <property type="entry name" value="LEUCINE-RICH REPEAT-CONTAINING PROTEIN"/>
    <property type="match status" value="1"/>
</dbReference>
<feature type="compositionally biased region" description="Basic and acidic residues" evidence="3">
    <location>
        <begin position="297"/>
        <end position="314"/>
    </location>
</feature>
<keyword evidence="2" id="KW-0677">Repeat</keyword>
<reference evidence="4 7" key="3">
    <citation type="journal article" date="2024" name="Microbiol. Resour. Announc.">
        <title>Genome annotations for the ascomycete fungi Trichoderma harzianum, Trichoderma aggressivum, and Purpureocillium lilacinum.</title>
        <authorList>
            <person name="Beijen E.P.W."/>
            <person name="Ohm R.A."/>
        </authorList>
    </citation>
    <scope>NUCLEOTIDE SEQUENCE [LARGE SCALE GENOMIC DNA]</scope>
    <source>
        <strain evidence="4 7">CBS 150709</strain>
    </source>
</reference>
<evidence type="ECO:0000256" key="3">
    <source>
        <dbReference type="SAM" id="MobiDB-lite"/>
    </source>
</evidence>
<dbReference type="SUPFAM" id="SSF52058">
    <property type="entry name" value="L domain-like"/>
    <property type="match status" value="1"/>
</dbReference>
<dbReference type="InterPro" id="IPR003591">
    <property type="entry name" value="Leu-rich_rpt_typical-subtyp"/>
</dbReference>
<dbReference type="Proteomes" id="UP001287286">
    <property type="component" value="Unassembled WGS sequence"/>
</dbReference>
<feature type="region of interest" description="Disordered" evidence="3">
    <location>
        <begin position="295"/>
        <end position="330"/>
    </location>
</feature>
<dbReference type="PROSITE" id="PS51450">
    <property type="entry name" value="LRR"/>
    <property type="match status" value="1"/>
</dbReference>
<dbReference type="InterPro" id="IPR001611">
    <property type="entry name" value="Leu-rich_rpt"/>
</dbReference>
<feature type="compositionally biased region" description="Polar residues" evidence="3">
    <location>
        <begin position="35"/>
        <end position="47"/>
    </location>
</feature>
<proteinExistence type="predicted"/>
<reference evidence="5 6" key="1">
    <citation type="submission" date="2016-01" db="EMBL/GenBank/DDBJ databases">
        <title>Biosynthesis of antibiotic leucinostatins and their inhibition on Phytophthora in bio-control Purpureocillium lilacinum.</title>
        <authorList>
            <person name="Wang G."/>
            <person name="Liu Z."/>
            <person name="Lin R."/>
            <person name="Li E."/>
            <person name="Mao Z."/>
            <person name="Ling J."/>
            <person name="Yin W."/>
            <person name="Xie B."/>
        </authorList>
    </citation>
    <scope>NUCLEOTIDE SEQUENCE [LARGE SCALE GENOMIC DNA]</scope>
    <source>
        <strain evidence="5">PLBJ-1</strain>
    </source>
</reference>
<evidence type="ECO:0000256" key="2">
    <source>
        <dbReference type="ARBA" id="ARBA00022737"/>
    </source>
</evidence>